<evidence type="ECO:0000313" key="3">
    <source>
        <dbReference type="Proteomes" id="UP000748308"/>
    </source>
</evidence>
<dbReference type="Proteomes" id="UP000748308">
    <property type="component" value="Unassembled WGS sequence"/>
</dbReference>
<gene>
    <name evidence="2" type="ORF">FJY75_03225</name>
</gene>
<evidence type="ECO:0000313" key="2">
    <source>
        <dbReference type="EMBL" id="MBM3316843.1"/>
    </source>
</evidence>
<feature type="chain" id="PRO_5036838286" evidence="1">
    <location>
        <begin position="28"/>
        <end position="261"/>
    </location>
</feature>
<sequence length="261" mass="27152">MRPGRFPALLALPALLAGGGASSTAAAAHEWRAAWGAPHPFVALDERLLGRGEGLRAGLALARPFGVPGLSFGSAWLRGVPAGWEAHAGSLRAGAYGEGHFGAGRRQRIGGQASLLLGARLFVLEAGEEWRSAHLGATALLGARFLKAPAVELEAGAVDLPLGGAREGPDALLISRLAVAAGERRVVVEHALRLGGGSATTWAAAWPLGRLRLVQMLRAGTGEGGLSAYLRAGRLELGVGQRWHPQLGWTPVVSVSWMEEF</sequence>
<comment type="caution">
    <text evidence="2">The sequence shown here is derived from an EMBL/GenBank/DDBJ whole genome shotgun (WGS) entry which is preliminary data.</text>
</comment>
<reference evidence="2" key="1">
    <citation type="submission" date="2019-03" db="EMBL/GenBank/DDBJ databases">
        <title>Lake Tanganyika Metagenome-Assembled Genomes (MAGs).</title>
        <authorList>
            <person name="Tran P."/>
        </authorList>
    </citation>
    <scope>NUCLEOTIDE SEQUENCE</scope>
    <source>
        <strain evidence="2">M_DeepCast_400m_m2_100</strain>
    </source>
</reference>
<organism evidence="2 3">
    <name type="scientific">Eiseniibacteriota bacterium</name>
    <dbReference type="NCBI Taxonomy" id="2212470"/>
    <lineage>
        <taxon>Bacteria</taxon>
        <taxon>Candidatus Eiseniibacteriota</taxon>
    </lineage>
</organism>
<name>A0A937XBE6_UNCEI</name>
<feature type="signal peptide" evidence="1">
    <location>
        <begin position="1"/>
        <end position="27"/>
    </location>
</feature>
<accession>A0A937XBE6</accession>
<dbReference type="AlphaFoldDB" id="A0A937XBE6"/>
<keyword evidence="1" id="KW-0732">Signal</keyword>
<proteinExistence type="predicted"/>
<dbReference type="EMBL" id="VGIY01000047">
    <property type="protein sequence ID" value="MBM3316843.1"/>
    <property type="molecule type" value="Genomic_DNA"/>
</dbReference>
<evidence type="ECO:0000256" key="1">
    <source>
        <dbReference type="SAM" id="SignalP"/>
    </source>
</evidence>
<protein>
    <submittedName>
        <fullName evidence="2">Uncharacterized protein</fullName>
    </submittedName>
</protein>